<accession>A0ABW5MCU4</accession>
<dbReference type="InterPro" id="IPR050832">
    <property type="entry name" value="Bact_Acetyltransf"/>
</dbReference>
<evidence type="ECO:0000313" key="4">
    <source>
        <dbReference type="EMBL" id="MFD2573936.1"/>
    </source>
</evidence>
<dbReference type="InterPro" id="IPR016181">
    <property type="entry name" value="Acyl_CoA_acyltransferase"/>
</dbReference>
<proteinExistence type="predicted"/>
<dbReference type="InterPro" id="IPR000182">
    <property type="entry name" value="GNAT_dom"/>
</dbReference>
<dbReference type="Proteomes" id="UP001597469">
    <property type="component" value="Unassembled WGS sequence"/>
</dbReference>
<dbReference type="SUPFAM" id="SSF55729">
    <property type="entry name" value="Acyl-CoA N-acyltransferases (Nat)"/>
    <property type="match status" value="1"/>
</dbReference>
<gene>
    <name evidence="4" type="ORF">ACFSUS_25085</name>
</gene>
<dbReference type="CDD" id="cd04301">
    <property type="entry name" value="NAT_SF"/>
    <property type="match status" value="1"/>
</dbReference>
<evidence type="ECO:0000256" key="2">
    <source>
        <dbReference type="ARBA" id="ARBA00023315"/>
    </source>
</evidence>
<sequence length="151" mass="17154">MTIQSTTVNALQIRAAAWKDASVIYSFLCELEEVSLNPTAFRAVFRHNLTNPAVHYLVAELKDSVVGFVSCHVQYLLHHCGKVGEIQELFVKPEYRNQQIGQKLVSALHTVATAEGLINLEVTSNQKRTDTIRFYERESFKRTHVKLVKPL</sequence>
<keyword evidence="2 4" id="KW-0012">Acyltransferase</keyword>
<comment type="caution">
    <text evidence="4">The sequence shown here is derived from an EMBL/GenBank/DDBJ whole genome shotgun (WGS) entry which is preliminary data.</text>
</comment>
<evidence type="ECO:0000256" key="1">
    <source>
        <dbReference type="ARBA" id="ARBA00022679"/>
    </source>
</evidence>
<protein>
    <submittedName>
        <fullName evidence="4">GNAT family N-acetyltransferase</fullName>
        <ecNumber evidence="4">2.3.1.-</ecNumber>
    </submittedName>
</protein>
<dbReference type="EMBL" id="JBHULN010000022">
    <property type="protein sequence ID" value="MFD2573936.1"/>
    <property type="molecule type" value="Genomic_DNA"/>
</dbReference>
<keyword evidence="1 4" id="KW-0808">Transferase</keyword>
<dbReference type="Pfam" id="PF00583">
    <property type="entry name" value="Acetyltransf_1"/>
    <property type="match status" value="1"/>
</dbReference>
<dbReference type="GO" id="GO:0016746">
    <property type="term" value="F:acyltransferase activity"/>
    <property type="evidence" value="ECO:0007669"/>
    <property type="project" value="UniProtKB-KW"/>
</dbReference>
<organism evidence="4 5">
    <name type="scientific">Spirosoma soli</name>
    <dbReference type="NCBI Taxonomy" id="1770529"/>
    <lineage>
        <taxon>Bacteria</taxon>
        <taxon>Pseudomonadati</taxon>
        <taxon>Bacteroidota</taxon>
        <taxon>Cytophagia</taxon>
        <taxon>Cytophagales</taxon>
        <taxon>Cytophagaceae</taxon>
        <taxon>Spirosoma</taxon>
    </lineage>
</organism>
<evidence type="ECO:0000259" key="3">
    <source>
        <dbReference type="PROSITE" id="PS51186"/>
    </source>
</evidence>
<feature type="domain" description="N-acetyltransferase" evidence="3">
    <location>
        <begin position="11"/>
        <end position="151"/>
    </location>
</feature>
<dbReference type="PANTHER" id="PTHR43877">
    <property type="entry name" value="AMINOALKYLPHOSPHONATE N-ACETYLTRANSFERASE-RELATED-RELATED"/>
    <property type="match status" value="1"/>
</dbReference>
<dbReference type="EC" id="2.3.1.-" evidence="4"/>
<name>A0ABW5MCU4_9BACT</name>
<evidence type="ECO:0000313" key="5">
    <source>
        <dbReference type="Proteomes" id="UP001597469"/>
    </source>
</evidence>
<reference evidence="5" key="1">
    <citation type="journal article" date="2019" name="Int. J. Syst. Evol. Microbiol.">
        <title>The Global Catalogue of Microorganisms (GCM) 10K type strain sequencing project: providing services to taxonomists for standard genome sequencing and annotation.</title>
        <authorList>
            <consortium name="The Broad Institute Genomics Platform"/>
            <consortium name="The Broad Institute Genome Sequencing Center for Infectious Disease"/>
            <person name="Wu L."/>
            <person name="Ma J."/>
        </authorList>
    </citation>
    <scope>NUCLEOTIDE SEQUENCE [LARGE SCALE GENOMIC DNA]</scope>
    <source>
        <strain evidence="5">KCTC 42805</strain>
    </source>
</reference>
<dbReference type="Gene3D" id="3.40.630.30">
    <property type="match status" value="1"/>
</dbReference>
<keyword evidence="5" id="KW-1185">Reference proteome</keyword>
<dbReference type="PROSITE" id="PS51186">
    <property type="entry name" value="GNAT"/>
    <property type="match status" value="1"/>
</dbReference>
<dbReference type="RefSeq" id="WP_381527110.1">
    <property type="nucleotide sequence ID" value="NZ_JBHULN010000022.1"/>
</dbReference>
<dbReference type="PANTHER" id="PTHR43877:SF2">
    <property type="entry name" value="AMINOALKYLPHOSPHONATE N-ACETYLTRANSFERASE-RELATED"/>
    <property type="match status" value="1"/>
</dbReference>